<dbReference type="Proteomes" id="UP000887568">
    <property type="component" value="Unplaced"/>
</dbReference>
<dbReference type="OrthoDB" id="10069396at2759"/>
<protein>
    <recommendedName>
        <fullName evidence="3">MULE transposase domain-containing protein</fullName>
    </recommendedName>
</protein>
<proteinExistence type="predicted"/>
<reference evidence="1" key="1">
    <citation type="submission" date="2022-11" db="UniProtKB">
        <authorList>
            <consortium name="EnsemblMetazoa"/>
        </authorList>
    </citation>
    <scope>IDENTIFICATION</scope>
</reference>
<dbReference type="OMA" id="HIVTRTH"/>
<dbReference type="GeneID" id="119724038"/>
<organism evidence="1 2">
    <name type="scientific">Patiria miniata</name>
    <name type="common">Bat star</name>
    <name type="synonym">Asterina miniata</name>
    <dbReference type="NCBI Taxonomy" id="46514"/>
    <lineage>
        <taxon>Eukaryota</taxon>
        <taxon>Metazoa</taxon>
        <taxon>Echinodermata</taxon>
        <taxon>Eleutherozoa</taxon>
        <taxon>Asterozoa</taxon>
        <taxon>Asteroidea</taxon>
        <taxon>Valvatacea</taxon>
        <taxon>Valvatida</taxon>
        <taxon>Asterinidae</taxon>
        <taxon>Patiria</taxon>
    </lineage>
</organism>
<dbReference type="EnsemblMetazoa" id="XM_038194960.1">
    <property type="protein sequence ID" value="XP_038050888.1"/>
    <property type="gene ID" value="LOC119724038"/>
</dbReference>
<evidence type="ECO:0008006" key="3">
    <source>
        <dbReference type="Google" id="ProtNLM"/>
    </source>
</evidence>
<dbReference type="RefSeq" id="XP_038050888.1">
    <property type="nucleotide sequence ID" value="XM_038194960.1"/>
</dbReference>
<dbReference type="AlphaFoldDB" id="A0A913ZGH9"/>
<accession>A0A913ZGH9</accession>
<keyword evidence="2" id="KW-1185">Reference proteome</keyword>
<name>A0A913ZGH9_PATMI</name>
<evidence type="ECO:0000313" key="1">
    <source>
        <dbReference type="EnsemblMetazoa" id="XP_038050888.1"/>
    </source>
</evidence>
<evidence type="ECO:0000313" key="2">
    <source>
        <dbReference type="Proteomes" id="UP000887568"/>
    </source>
</evidence>
<sequence length="240" mass="27049">MAGIAPDAPTASFPKPANLVRTANLARQGQRPQDPTNLQFQLAMDFVPADFLIKDITVGDSQAIWRQCQSLGLAVPYTTDLEVQACIRKLMSLPFLPQEHIAATFAKLKTKITEPLLTQLFDYVQKTWLDSNVWPPANWSIFQHSIRTNNDVEGWHRRLNCKAGRAGLQLYKLIPLLPTEAKLITLQMILVRESKMCRNQRWKTRQLEGCIFKLWGDYAQGTIKTSALLAACSHLHGPAL</sequence>